<dbReference type="Gene3D" id="3.40.50.150">
    <property type="entry name" value="Vaccinia Virus protein VP39"/>
    <property type="match status" value="1"/>
</dbReference>
<dbReference type="Proteomes" id="UP000187417">
    <property type="component" value="Unassembled WGS sequence"/>
</dbReference>
<organism evidence="2 3">
    <name type="scientific">Alistipes putredinis</name>
    <dbReference type="NCBI Taxonomy" id="28117"/>
    <lineage>
        <taxon>Bacteria</taxon>
        <taxon>Pseudomonadati</taxon>
        <taxon>Bacteroidota</taxon>
        <taxon>Bacteroidia</taxon>
        <taxon>Bacteroidales</taxon>
        <taxon>Rikenellaceae</taxon>
        <taxon>Alistipes</taxon>
    </lineage>
</organism>
<reference evidence="2 3" key="1">
    <citation type="journal article" date="2016" name="Nat. Biotechnol.">
        <title>Measurement of bacterial replication rates in microbial communities.</title>
        <authorList>
            <person name="Brown C.T."/>
            <person name="Olm M.R."/>
            <person name="Thomas B.C."/>
            <person name="Banfield J.F."/>
        </authorList>
    </citation>
    <scope>NUCLEOTIDE SEQUENCE [LARGE SCALE GENOMIC DNA]</scope>
    <source>
        <strain evidence="2">CAG:67_53_122</strain>
    </source>
</reference>
<comment type="caution">
    <text evidence="2">The sequence shown here is derived from an EMBL/GenBank/DDBJ whole genome shotgun (WGS) entry which is preliminary data.</text>
</comment>
<dbReference type="NCBIfam" id="TIGR01444">
    <property type="entry name" value="fkbM_fam"/>
    <property type="match status" value="1"/>
</dbReference>
<keyword evidence="2" id="KW-0808">Transferase</keyword>
<keyword evidence="2" id="KW-0489">Methyltransferase</keyword>
<dbReference type="GO" id="GO:0008168">
    <property type="term" value="F:methyltransferase activity"/>
    <property type="evidence" value="ECO:0007669"/>
    <property type="project" value="UniProtKB-KW"/>
</dbReference>
<dbReference type="InterPro" id="IPR052514">
    <property type="entry name" value="SAM-dependent_MTase"/>
</dbReference>
<dbReference type="AlphaFoldDB" id="A0A1Q6F5A5"/>
<name>A0A1Q6F5A5_9BACT</name>
<dbReference type="GeneID" id="73803548"/>
<evidence type="ECO:0000313" key="3">
    <source>
        <dbReference type="Proteomes" id="UP000187417"/>
    </source>
</evidence>
<accession>A0A1Q6F5A5</accession>
<dbReference type="SUPFAM" id="SSF53335">
    <property type="entry name" value="S-adenosyl-L-methionine-dependent methyltransferases"/>
    <property type="match status" value="1"/>
</dbReference>
<dbReference type="Pfam" id="PF05050">
    <property type="entry name" value="Methyltransf_21"/>
    <property type="match status" value="1"/>
</dbReference>
<dbReference type="RefSeq" id="WP_022460751.1">
    <property type="nucleotide sequence ID" value="NZ_BAAFKT010000005.1"/>
</dbReference>
<dbReference type="GO" id="GO:0032259">
    <property type="term" value="P:methylation"/>
    <property type="evidence" value="ECO:0007669"/>
    <property type="project" value="UniProtKB-KW"/>
</dbReference>
<dbReference type="EMBL" id="MNQH01000030">
    <property type="protein sequence ID" value="OKY94065.1"/>
    <property type="molecule type" value="Genomic_DNA"/>
</dbReference>
<dbReference type="STRING" id="28117.BHV66_06345"/>
<evidence type="ECO:0000259" key="1">
    <source>
        <dbReference type="Pfam" id="PF05050"/>
    </source>
</evidence>
<sequence>MKALLHKILYRTLPLEGYLRAVSRLFFISYRLGLGRRSAATEYVYHLPRLAKAGDTAIDIGANLGYYARPLSEIVGTAGRVHAVEPVPVVCRVLRRNLRGCRNVEIFDCALGAENKEITMSNDSARETGYLGTGRNFVGDAAGEGAVTFTARMRRGSELFAGLERLDFVKCDVEGYELIVMHELRPLLERFRPTVLIETGGENRPQIIELFTELDYKGYTLENGREIPLAPDTEKDIIFRQAR</sequence>
<gene>
    <name evidence="2" type="ORF">BHV66_06345</name>
</gene>
<dbReference type="PANTHER" id="PTHR34203">
    <property type="entry name" value="METHYLTRANSFERASE, FKBM FAMILY PROTEIN"/>
    <property type="match status" value="1"/>
</dbReference>
<dbReference type="PANTHER" id="PTHR34203:SF15">
    <property type="entry name" value="SLL1173 PROTEIN"/>
    <property type="match status" value="1"/>
</dbReference>
<protein>
    <submittedName>
        <fullName evidence="2">Methyltransferase FkbM</fullName>
    </submittedName>
</protein>
<proteinExistence type="predicted"/>
<feature type="domain" description="Methyltransferase FkbM" evidence="1">
    <location>
        <begin position="59"/>
        <end position="217"/>
    </location>
</feature>
<dbReference type="InterPro" id="IPR029063">
    <property type="entry name" value="SAM-dependent_MTases_sf"/>
</dbReference>
<dbReference type="InterPro" id="IPR006342">
    <property type="entry name" value="FkbM_mtfrase"/>
</dbReference>
<evidence type="ECO:0000313" key="2">
    <source>
        <dbReference type="EMBL" id="OKY94065.1"/>
    </source>
</evidence>